<keyword evidence="5 6" id="KW-0472">Membrane</keyword>
<evidence type="ECO:0000313" key="9">
    <source>
        <dbReference type="Proteomes" id="UP000474778"/>
    </source>
</evidence>
<keyword evidence="4 6" id="KW-1133">Transmembrane helix</keyword>
<evidence type="ECO:0000256" key="6">
    <source>
        <dbReference type="SAM" id="Phobius"/>
    </source>
</evidence>
<evidence type="ECO:0000256" key="2">
    <source>
        <dbReference type="ARBA" id="ARBA00022475"/>
    </source>
</evidence>
<proteinExistence type="predicted"/>
<dbReference type="AlphaFoldDB" id="A0A6L7HZ21"/>
<evidence type="ECO:0000256" key="3">
    <source>
        <dbReference type="ARBA" id="ARBA00022692"/>
    </source>
</evidence>
<evidence type="ECO:0000313" key="8">
    <source>
        <dbReference type="EMBL" id="MXR69260.1"/>
    </source>
</evidence>
<comment type="caution">
    <text evidence="8">The sequence shown here is derived from an EMBL/GenBank/DDBJ whole genome shotgun (WGS) entry which is preliminary data.</text>
</comment>
<organism evidence="8 9">
    <name type="scientific">Shewanella insulae</name>
    <dbReference type="NCBI Taxonomy" id="2681496"/>
    <lineage>
        <taxon>Bacteria</taxon>
        <taxon>Pseudomonadati</taxon>
        <taxon>Pseudomonadota</taxon>
        <taxon>Gammaproteobacteria</taxon>
        <taxon>Alteromonadales</taxon>
        <taxon>Shewanellaceae</taxon>
        <taxon>Shewanella</taxon>
    </lineage>
</organism>
<dbReference type="PANTHER" id="PTHR33885">
    <property type="entry name" value="PHAGE SHOCK PROTEIN C"/>
    <property type="match status" value="1"/>
</dbReference>
<dbReference type="GO" id="GO:0005886">
    <property type="term" value="C:plasma membrane"/>
    <property type="evidence" value="ECO:0007669"/>
    <property type="project" value="UniProtKB-SubCell"/>
</dbReference>
<gene>
    <name evidence="8" type="ORF">GNT65_11310</name>
</gene>
<name>A0A6L7HZ21_9GAMM</name>
<evidence type="ECO:0000256" key="5">
    <source>
        <dbReference type="ARBA" id="ARBA00023136"/>
    </source>
</evidence>
<dbReference type="InterPro" id="IPR007168">
    <property type="entry name" value="Phageshock_PspC_N"/>
</dbReference>
<evidence type="ECO:0000256" key="1">
    <source>
        <dbReference type="ARBA" id="ARBA00004162"/>
    </source>
</evidence>
<evidence type="ECO:0000256" key="4">
    <source>
        <dbReference type="ARBA" id="ARBA00022989"/>
    </source>
</evidence>
<dbReference type="Pfam" id="PF04024">
    <property type="entry name" value="PspC"/>
    <property type="match status" value="1"/>
</dbReference>
<dbReference type="InterPro" id="IPR052027">
    <property type="entry name" value="PspC"/>
</dbReference>
<protein>
    <submittedName>
        <fullName evidence="8">PspC domain-containing protein</fullName>
    </submittedName>
</protein>
<feature type="domain" description="Phage shock protein PspC N-terminal" evidence="7">
    <location>
        <begin position="10"/>
        <end position="63"/>
    </location>
</feature>
<accession>A0A6L7HZ21</accession>
<sequence length="82" mass="9366">MTDLEKIKILTRGERGVVAGVCAGLADYFGWRVNGLRVAFVLSSLFFFLPMLVYLVCWLVLPKYPTTQAMRRQLQRKASQAR</sequence>
<comment type="subcellular location">
    <subcellularLocation>
        <location evidence="1">Cell membrane</location>
        <topology evidence="1">Single-pass membrane protein</topology>
    </subcellularLocation>
</comment>
<keyword evidence="2" id="KW-1003">Cell membrane</keyword>
<dbReference type="PANTHER" id="PTHR33885:SF3">
    <property type="entry name" value="PHAGE SHOCK PROTEIN C"/>
    <property type="match status" value="1"/>
</dbReference>
<dbReference type="RefSeq" id="WP_160796258.1">
    <property type="nucleotide sequence ID" value="NZ_WRPA01000009.1"/>
</dbReference>
<feature type="transmembrane region" description="Helical" evidence="6">
    <location>
        <begin position="38"/>
        <end position="61"/>
    </location>
</feature>
<keyword evidence="3 6" id="KW-0812">Transmembrane</keyword>
<keyword evidence="9" id="KW-1185">Reference proteome</keyword>
<evidence type="ECO:0000259" key="7">
    <source>
        <dbReference type="Pfam" id="PF04024"/>
    </source>
</evidence>
<dbReference type="EMBL" id="WRPA01000009">
    <property type="protein sequence ID" value="MXR69260.1"/>
    <property type="molecule type" value="Genomic_DNA"/>
</dbReference>
<reference evidence="8 9" key="1">
    <citation type="submission" date="2019-12" db="EMBL/GenBank/DDBJ databases">
        <title>Shewanella insulae sp. nov., isolated from a tidal flat.</title>
        <authorList>
            <person name="Yoon J.-H."/>
        </authorList>
    </citation>
    <scope>NUCLEOTIDE SEQUENCE [LARGE SCALE GENOMIC DNA]</scope>
    <source>
        <strain evidence="8 9">JBTF-M18</strain>
    </source>
</reference>
<dbReference type="Proteomes" id="UP000474778">
    <property type="component" value="Unassembled WGS sequence"/>
</dbReference>